<evidence type="ECO:0000256" key="6">
    <source>
        <dbReference type="HAMAP-Rule" id="MF_00163"/>
    </source>
</evidence>
<dbReference type="NCBIfam" id="TIGR00079">
    <property type="entry name" value="pept_deformyl"/>
    <property type="match status" value="1"/>
</dbReference>
<comment type="similarity">
    <text evidence="1 6">Belongs to the polypeptide deformylase family.</text>
</comment>
<protein>
    <recommendedName>
        <fullName evidence="6">Peptide deformylase</fullName>
        <shortName evidence="6">PDF</shortName>
        <ecNumber evidence="6">3.5.1.88</ecNumber>
    </recommendedName>
    <alternativeName>
        <fullName evidence="6">Polypeptide deformylase</fullName>
    </alternativeName>
</protein>
<comment type="function">
    <text evidence="6">Removes the formyl group from the N-terminal Met of newly synthesized proteins. Requires at least a dipeptide for an efficient rate of reaction. N-terminal L-methionine is a prerequisite for activity but the enzyme has broad specificity at other positions.</text>
</comment>
<proteinExistence type="inferred from homology"/>
<dbReference type="SUPFAM" id="SSF56420">
    <property type="entry name" value="Peptide deformylase"/>
    <property type="match status" value="1"/>
</dbReference>
<evidence type="ECO:0000256" key="1">
    <source>
        <dbReference type="ARBA" id="ARBA00010759"/>
    </source>
</evidence>
<evidence type="ECO:0000256" key="3">
    <source>
        <dbReference type="ARBA" id="ARBA00022801"/>
    </source>
</evidence>
<comment type="cofactor">
    <cofactor evidence="6">
        <name>Fe(2+)</name>
        <dbReference type="ChEBI" id="CHEBI:29033"/>
    </cofactor>
    <text evidence="6">Binds 1 Fe(2+) ion.</text>
</comment>
<keyword evidence="3 6" id="KW-0378">Hydrolase</keyword>
<dbReference type="CDD" id="cd00487">
    <property type="entry name" value="Pep_deformylase"/>
    <property type="match status" value="1"/>
</dbReference>
<dbReference type="RefSeq" id="WP_377340078.1">
    <property type="nucleotide sequence ID" value="NZ_JBHLUE010000012.1"/>
</dbReference>
<evidence type="ECO:0000256" key="2">
    <source>
        <dbReference type="ARBA" id="ARBA00022723"/>
    </source>
</evidence>
<evidence type="ECO:0000256" key="4">
    <source>
        <dbReference type="ARBA" id="ARBA00022917"/>
    </source>
</evidence>
<comment type="catalytic activity">
    <reaction evidence="6">
        <text>N-terminal N-formyl-L-methionyl-[peptide] + H2O = N-terminal L-methionyl-[peptide] + formate</text>
        <dbReference type="Rhea" id="RHEA:24420"/>
        <dbReference type="Rhea" id="RHEA-COMP:10639"/>
        <dbReference type="Rhea" id="RHEA-COMP:10640"/>
        <dbReference type="ChEBI" id="CHEBI:15377"/>
        <dbReference type="ChEBI" id="CHEBI:15740"/>
        <dbReference type="ChEBI" id="CHEBI:49298"/>
        <dbReference type="ChEBI" id="CHEBI:64731"/>
        <dbReference type="EC" id="3.5.1.88"/>
    </reaction>
</comment>
<dbReference type="EC" id="3.5.1.88" evidence="6"/>
<dbReference type="NCBIfam" id="NF001159">
    <property type="entry name" value="PRK00150.1-3"/>
    <property type="match status" value="1"/>
</dbReference>
<feature type="binding site" evidence="6">
    <location>
        <position position="132"/>
    </location>
    <ligand>
        <name>Fe cation</name>
        <dbReference type="ChEBI" id="CHEBI:24875"/>
    </ligand>
</feature>
<evidence type="ECO:0000313" key="7">
    <source>
        <dbReference type="EMBL" id="MFC0565841.1"/>
    </source>
</evidence>
<dbReference type="EMBL" id="JBHLUE010000012">
    <property type="protein sequence ID" value="MFC0565841.1"/>
    <property type="molecule type" value="Genomic_DNA"/>
</dbReference>
<comment type="caution">
    <text evidence="7">The sequence shown here is derived from an EMBL/GenBank/DDBJ whole genome shotgun (WGS) entry which is preliminary data.</text>
</comment>
<organism evidence="7 8">
    <name type="scientific">Plantactinospora siamensis</name>
    <dbReference type="NCBI Taxonomy" id="555372"/>
    <lineage>
        <taxon>Bacteria</taxon>
        <taxon>Bacillati</taxon>
        <taxon>Actinomycetota</taxon>
        <taxon>Actinomycetes</taxon>
        <taxon>Micromonosporales</taxon>
        <taxon>Micromonosporaceae</taxon>
        <taxon>Plantactinospora</taxon>
    </lineage>
</organism>
<dbReference type="Proteomes" id="UP001589894">
    <property type="component" value="Unassembled WGS sequence"/>
</dbReference>
<feature type="binding site" evidence="6">
    <location>
        <position position="90"/>
    </location>
    <ligand>
        <name>Fe cation</name>
        <dbReference type="ChEBI" id="CHEBI:24875"/>
    </ligand>
</feature>
<accession>A0ABV6NYI3</accession>
<evidence type="ECO:0000313" key="8">
    <source>
        <dbReference type="Proteomes" id="UP001589894"/>
    </source>
</evidence>
<dbReference type="PANTHER" id="PTHR10458">
    <property type="entry name" value="PEPTIDE DEFORMYLASE"/>
    <property type="match status" value="1"/>
</dbReference>
<dbReference type="PIRSF" id="PIRSF004749">
    <property type="entry name" value="Pep_def"/>
    <property type="match status" value="1"/>
</dbReference>
<sequence length="170" mass="18412">MTMRPIRILGDPVLRTECDPVTSFDAELRALVADLLDTTVGAPGRAAVAAPQIGVTARVFAWAVEGSQGHLVNPTLTDHSAEQQTDDEGCLSIPGLYFPTPRAMHVTAHGFDQHGEPVVIHGSGFLARALQHEYDHLDGRLYVDILRGDTRRQALRQIRGGRFAAPGRNG</sequence>
<reference evidence="7 8" key="1">
    <citation type="submission" date="2024-09" db="EMBL/GenBank/DDBJ databases">
        <authorList>
            <person name="Sun Q."/>
            <person name="Mori K."/>
        </authorList>
    </citation>
    <scope>NUCLEOTIDE SEQUENCE [LARGE SCALE GENOMIC DNA]</scope>
    <source>
        <strain evidence="7 8">TBRC 2205</strain>
    </source>
</reference>
<keyword evidence="2 6" id="KW-0479">Metal-binding</keyword>
<dbReference type="Pfam" id="PF01327">
    <property type="entry name" value="Pep_deformylase"/>
    <property type="match status" value="1"/>
</dbReference>
<dbReference type="Gene3D" id="3.90.45.10">
    <property type="entry name" value="Peptide deformylase"/>
    <property type="match status" value="1"/>
</dbReference>
<dbReference type="HAMAP" id="MF_00163">
    <property type="entry name" value="Pep_deformylase"/>
    <property type="match status" value="1"/>
</dbReference>
<evidence type="ECO:0000256" key="5">
    <source>
        <dbReference type="ARBA" id="ARBA00023004"/>
    </source>
</evidence>
<name>A0ABV6NYI3_9ACTN</name>
<keyword evidence="8" id="KW-1185">Reference proteome</keyword>
<dbReference type="GO" id="GO:0042586">
    <property type="term" value="F:peptide deformylase activity"/>
    <property type="evidence" value="ECO:0007669"/>
    <property type="project" value="UniProtKB-EC"/>
</dbReference>
<dbReference type="InterPro" id="IPR036821">
    <property type="entry name" value="Peptide_deformylase_sf"/>
</dbReference>
<dbReference type="PANTHER" id="PTHR10458:SF2">
    <property type="entry name" value="PEPTIDE DEFORMYLASE, MITOCHONDRIAL"/>
    <property type="match status" value="1"/>
</dbReference>
<dbReference type="InterPro" id="IPR023635">
    <property type="entry name" value="Peptide_deformylase"/>
</dbReference>
<keyword evidence="5 6" id="KW-0408">Iron</keyword>
<dbReference type="PRINTS" id="PR01576">
    <property type="entry name" value="PDEFORMYLASE"/>
</dbReference>
<feature type="active site" evidence="6">
    <location>
        <position position="133"/>
    </location>
</feature>
<feature type="binding site" evidence="6">
    <location>
        <position position="136"/>
    </location>
    <ligand>
        <name>Fe cation</name>
        <dbReference type="ChEBI" id="CHEBI:24875"/>
    </ligand>
</feature>
<keyword evidence="4 6" id="KW-0648">Protein biosynthesis</keyword>
<gene>
    <name evidence="6 7" type="primary">def</name>
    <name evidence="7" type="ORF">ACFFHU_17085</name>
</gene>